<reference evidence="2 3" key="1">
    <citation type="submission" date="2021-01" db="EMBL/GenBank/DDBJ databases">
        <title>Genomic Encyclopedia of Type Strains, Phase IV (KMG-IV): sequencing the most valuable type-strain genomes for metagenomic binning, comparative biology and taxonomic classification.</title>
        <authorList>
            <person name="Goeker M."/>
        </authorList>
    </citation>
    <scope>NUCLEOTIDE SEQUENCE [LARGE SCALE GENOMIC DNA]</scope>
    <source>
        <strain evidence="2 3">DSM 104297</strain>
    </source>
</reference>
<keyword evidence="3" id="KW-1185">Reference proteome</keyword>
<feature type="compositionally biased region" description="Polar residues" evidence="1">
    <location>
        <begin position="17"/>
        <end position="26"/>
    </location>
</feature>
<name>A0ABS2QWT0_9BACI</name>
<evidence type="ECO:0000256" key="1">
    <source>
        <dbReference type="SAM" id="MobiDB-lite"/>
    </source>
</evidence>
<feature type="compositionally biased region" description="Basic and acidic residues" evidence="1">
    <location>
        <begin position="30"/>
        <end position="41"/>
    </location>
</feature>
<gene>
    <name evidence="2" type="ORF">JOC83_002764</name>
</gene>
<organism evidence="2 3">
    <name type="scientific">Priestia iocasae</name>
    <dbReference type="NCBI Taxonomy" id="2291674"/>
    <lineage>
        <taxon>Bacteria</taxon>
        <taxon>Bacillati</taxon>
        <taxon>Bacillota</taxon>
        <taxon>Bacilli</taxon>
        <taxon>Bacillales</taxon>
        <taxon>Bacillaceae</taxon>
        <taxon>Priestia</taxon>
    </lineage>
</organism>
<protein>
    <recommendedName>
        <fullName evidence="4">YfhE family protein</fullName>
    </recommendedName>
</protein>
<dbReference type="Proteomes" id="UP000809829">
    <property type="component" value="Unassembled WGS sequence"/>
</dbReference>
<evidence type="ECO:0000313" key="3">
    <source>
        <dbReference type="Proteomes" id="UP000809829"/>
    </source>
</evidence>
<dbReference type="RefSeq" id="WP_205187908.1">
    <property type="nucleotide sequence ID" value="NZ_JAFBFC010000004.1"/>
</dbReference>
<dbReference type="EMBL" id="JAFBFC010000004">
    <property type="protein sequence ID" value="MBM7703915.1"/>
    <property type="molecule type" value="Genomic_DNA"/>
</dbReference>
<feature type="compositionally biased region" description="Basic and acidic residues" evidence="1">
    <location>
        <begin position="1"/>
        <end position="16"/>
    </location>
</feature>
<feature type="region of interest" description="Disordered" evidence="1">
    <location>
        <begin position="1"/>
        <end position="41"/>
    </location>
</feature>
<sequence>MSYEKETTKGLNKEKSSGLTSTQEVLYQNEFKKADKAANRK</sequence>
<dbReference type="InterPro" id="IPR025437">
    <property type="entry name" value="YfhE-like"/>
</dbReference>
<evidence type="ECO:0000313" key="2">
    <source>
        <dbReference type="EMBL" id="MBM7703915.1"/>
    </source>
</evidence>
<comment type="caution">
    <text evidence="2">The sequence shown here is derived from an EMBL/GenBank/DDBJ whole genome shotgun (WGS) entry which is preliminary data.</text>
</comment>
<evidence type="ECO:0008006" key="4">
    <source>
        <dbReference type="Google" id="ProtNLM"/>
    </source>
</evidence>
<proteinExistence type="predicted"/>
<dbReference type="Pfam" id="PF14152">
    <property type="entry name" value="YfhE"/>
    <property type="match status" value="1"/>
</dbReference>
<accession>A0ABS2QWT0</accession>